<reference evidence="1 2" key="1">
    <citation type="submission" date="2015-03" db="EMBL/GenBank/DDBJ databases">
        <authorList>
            <person name="Murphy D."/>
        </authorList>
    </citation>
    <scope>NUCLEOTIDE SEQUENCE [LARGE SCALE GENOMIC DNA]</scope>
    <source>
        <strain evidence="1 2">Y233</strain>
    </source>
</reference>
<gene>
    <name evidence="1" type="ORF">ERS008667_04358</name>
</gene>
<dbReference type="AlphaFoldDB" id="A0A0T9RSN3"/>
<dbReference type="Proteomes" id="UP000038204">
    <property type="component" value="Unassembled WGS sequence"/>
</dbReference>
<proteinExistence type="predicted"/>
<organism evidence="1 2">
    <name type="scientific">Yersinia similis</name>
    <dbReference type="NCBI Taxonomy" id="367190"/>
    <lineage>
        <taxon>Bacteria</taxon>
        <taxon>Pseudomonadati</taxon>
        <taxon>Pseudomonadota</taxon>
        <taxon>Gammaproteobacteria</taxon>
        <taxon>Enterobacterales</taxon>
        <taxon>Yersiniaceae</taxon>
        <taxon>Yersinia</taxon>
    </lineage>
</organism>
<evidence type="ECO:0000313" key="1">
    <source>
        <dbReference type="EMBL" id="CNI79881.1"/>
    </source>
</evidence>
<name>A0A0T9RSN3_9GAMM</name>
<evidence type="ECO:0000313" key="2">
    <source>
        <dbReference type="Proteomes" id="UP000038204"/>
    </source>
</evidence>
<protein>
    <submittedName>
        <fullName evidence="1">Uncharacterized protein</fullName>
    </submittedName>
</protein>
<dbReference type="EMBL" id="CQBK01000080">
    <property type="protein sequence ID" value="CNI79881.1"/>
    <property type="molecule type" value="Genomic_DNA"/>
</dbReference>
<accession>A0A0T9RSN3</accession>
<sequence length="97" mass="10167">MLASQWIDFTDHLTFRVIPKLGLSPFSILIGGTAGPVVIEKTILIMPTGSTGGQHPAQGVVLKISIGLVGIMPADHMTGGIIGMGKVGKLERITFSQ</sequence>